<evidence type="ECO:0000313" key="1">
    <source>
        <dbReference type="EMBL" id="KHD08414.1"/>
    </source>
</evidence>
<proteinExistence type="predicted"/>
<dbReference type="EMBL" id="JSZA02000217">
    <property type="protein sequence ID" value="KHD08414.1"/>
    <property type="molecule type" value="Genomic_DNA"/>
</dbReference>
<gene>
    <name evidence="1" type="ORF">PN36_30080</name>
</gene>
<accession>A0A0A6PDU5</accession>
<sequence length="102" mass="11184">MSKSKSYQVELLEALRDPVEAAEYLNAALEEGDQDVFLLALKNVTEARCGIIAEKSAIKPENLSHLLSKQGHPEIRNFDALLHALGFRLAIQIADKPLMAAA</sequence>
<reference evidence="1 2" key="1">
    <citation type="journal article" date="2016" name="Front. Microbiol.">
        <title>Single-Cell (Meta-)Genomics of a Dimorphic Candidatus Thiomargarita nelsonii Reveals Genomic Plasticity.</title>
        <authorList>
            <person name="Flood B.E."/>
            <person name="Fliss P."/>
            <person name="Jones D.S."/>
            <person name="Dick G.J."/>
            <person name="Jain S."/>
            <person name="Kaster A.K."/>
            <person name="Winkel M."/>
            <person name="Mussmann M."/>
            <person name="Bailey J."/>
        </authorList>
    </citation>
    <scope>NUCLEOTIDE SEQUENCE [LARGE SCALE GENOMIC DNA]</scope>
    <source>
        <strain evidence="1">Hydrate Ridge</strain>
    </source>
</reference>
<dbReference type="Proteomes" id="UP000030428">
    <property type="component" value="Unassembled WGS sequence"/>
</dbReference>
<name>A0A0A6PDU5_9GAMM</name>
<evidence type="ECO:0000313" key="2">
    <source>
        <dbReference type="Proteomes" id="UP000030428"/>
    </source>
</evidence>
<protein>
    <submittedName>
        <fullName evidence="1">Uncharacterized protein</fullName>
    </submittedName>
</protein>
<dbReference type="AlphaFoldDB" id="A0A0A6PDU5"/>
<organism evidence="1 2">
    <name type="scientific">Candidatus Thiomargarita nelsonii</name>
    <dbReference type="NCBI Taxonomy" id="1003181"/>
    <lineage>
        <taxon>Bacteria</taxon>
        <taxon>Pseudomonadati</taxon>
        <taxon>Pseudomonadota</taxon>
        <taxon>Gammaproteobacteria</taxon>
        <taxon>Thiotrichales</taxon>
        <taxon>Thiotrichaceae</taxon>
        <taxon>Thiomargarita</taxon>
    </lineage>
</organism>
<comment type="caution">
    <text evidence="1">The sequence shown here is derived from an EMBL/GenBank/DDBJ whole genome shotgun (WGS) entry which is preliminary data.</text>
</comment>
<dbReference type="InterPro" id="IPR014057">
    <property type="entry name" value="HI1420"/>
</dbReference>
<dbReference type="Pfam" id="PF21716">
    <property type="entry name" value="dnstrm_HI1420"/>
    <property type="match status" value="1"/>
</dbReference>
<keyword evidence="2" id="KW-1185">Reference proteome</keyword>